<feature type="domain" description="Sec7/BIG1-like C-terminal" evidence="4">
    <location>
        <begin position="1903"/>
        <end position="2019"/>
    </location>
</feature>
<evidence type="ECO:0008006" key="7">
    <source>
        <dbReference type="Google" id="ProtNLM"/>
    </source>
</evidence>
<dbReference type="InParanoid" id="A7SIS0"/>
<feature type="region of interest" description="Disordered" evidence="1">
    <location>
        <begin position="1516"/>
        <end position="1537"/>
    </location>
</feature>
<feature type="region of interest" description="Disordered" evidence="1">
    <location>
        <begin position="344"/>
        <end position="363"/>
    </location>
</feature>
<feature type="compositionally biased region" description="Basic and acidic residues" evidence="1">
    <location>
        <begin position="728"/>
        <end position="740"/>
    </location>
</feature>
<evidence type="ECO:0000259" key="3">
    <source>
        <dbReference type="Pfam" id="PF16213"/>
    </source>
</evidence>
<feature type="compositionally biased region" description="Basic and acidic residues" evidence="1">
    <location>
        <begin position="2178"/>
        <end position="2189"/>
    </location>
</feature>
<name>A7SIS0_NEMVE</name>
<organism evidence="5 6">
    <name type="scientific">Nematostella vectensis</name>
    <name type="common">Starlet sea anemone</name>
    <dbReference type="NCBI Taxonomy" id="45351"/>
    <lineage>
        <taxon>Eukaryota</taxon>
        <taxon>Metazoa</taxon>
        <taxon>Cnidaria</taxon>
        <taxon>Anthozoa</taxon>
        <taxon>Hexacorallia</taxon>
        <taxon>Actiniaria</taxon>
        <taxon>Edwardsiidae</taxon>
        <taxon>Nematostella</taxon>
    </lineage>
</organism>
<feature type="compositionally biased region" description="Acidic residues" evidence="1">
    <location>
        <begin position="499"/>
        <end position="509"/>
    </location>
</feature>
<evidence type="ECO:0000313" key="5">
    <source>
        <dbReference type="EMBL" id="EDO36388.1"/>
    </source>
</evidence>
<feature type="compositionally biased region" description="Low complexity" evidence="1">
    <location>
        <begin position="2043"/>
        <end position="2064"/>
    </location>
</feature>
<dbReference type="InterPro" id="IPR016024">
    <property type="entry name" value="ARM-type_fold"/>
</dbReference>
<feature type="region of interest" description="Disordered" evidence="1">
    <location>
        <begin position="1181"/>
        <end position="1238"/>
    </location>
</feature>
<feature type="compositionally biased region" description="Basic and acidic residues" evidence="1">
    <location>
        <begin position="800"/>
        <end position="812"/>
    </location>
</feature>
<dbReference type="OMA" id="CRNNPFD"/>
<dbReference type="Pfam" id="PF16213">
    <property type="entry name" value="DCB"/>
    <property type="match status" value="1"/>
</dbReference>
<evidence type="ECO:0000313" key="6">
    <source>
        <dbReference type="Proteomes" id="UP000001593"/>
    </source>
</evidence>
<feature type="region of interest" description="Disordered" evidence="1">
    <location>
        <begin position="540"/>
        <end position="769"/>
    </location>
</feature>
<keyword evidence="6" id="KW-1185">Reference proteome</keyword>
<feature type="region of interest" description="Disordered" evidence="1">
    <location>
        <begin position="782"/>
        <end position="812"/>
    </location>
</feature>
<proteinExistence type="predicted"/>
<gene>
    <name evidence="5" type="ORF">NEMVEDRAFT_v1g212909</name>
</gene>
<evidence type="ECO:0000259" key="2">
    <source>
        <dbReference type="Pfam" id="PF09324"/>
    </source>
</evidence>
<evidence type="ECO:0000256" key="1">
    <source>
        <dbReference type="SAM" id="MobiDB-lite"/>
    </source>
</evidence>
<feature type="region of interest" description="Disordered" evidence="1">
    <location>
        <begin position="2040"/>
        <end position="2072"/>
    </location>
</feature>
<dbReference type="EMBL" id="DS469671">
    <property type="protein sequence ID" value="EDO36388.1"/>
    <property type="molecule type" value="Genomic_DNA"/>
</dbReference>
<feature type="region of interest" description="Disordered" evidence="1">
    <location>
        <begin position="2157"/>
        <end position="2189"/>
    </location>
</feature>
<dbReference type="eggNOG" id="KOG1846">
    <property type="taxonomic scope" value="Eukaryota"/>
</dbReference>
<dbReference type="HOGENOM" id="CLU_000867_0_0_1"/>
<dbReference type="InterPro" id="IPR015403">
    <property type="entry name" value="Mon2/Sec7/BIG1-like_HDS"/>
</dbReference>
<protein>
    <recommendedName>
        <fullName evidence="7">Brefeldin A-inhibited guanine nucleotide-exchange protein 3</fullName>
    </recommendedName>
</protein>
<dbReference type="InterPro" id="IPR046455">
    <property type="entry name" value="Sec7/BIG1-like_C"/>
</dbReference>
<accession>A7SIS0</accession>
<dbReference type="STRING" id="45351.A7SIS0"/>
<feature type="compositionally biased region" description="Low complexity" evidence="1">
    <location>
        <begin position="646"/>
        <end position="658"/>
    </location>
</feature>
<feature type="compositionally biased region" description="Basic and acidic residues" evidence="1">
    <location>
        <begin position="688"/>
        <end position="715"/>
    </location>
</feature>
<dbReference type="PhylomeDB" id="A7SIS0"/>
<feature type="domain" description="Mon2/Sec7/BIG1-like HDS" evidence="2">
    <location>
        <begin position="1399"/>
        <end position="1462"/>
    </location>
</feature>
<feature type="compositionally biased region" description="Polar residues" evidence="1">
    <location>
        <begin position="1181"/>
        <end position="1222"/>
    </location>
</feature>
<feature type="compositionally biased region" description="Basic and acidic residues" evidence="1">
    <location>
        <begin position="1516"/>
        <end position="1529"/>
    </location>
</feature>
<dbReference type="SUPFAM" id="SSF48371">
    <property type="entry name" value="ARM repeat"/>
    <property type="match status" value="1"/>
</dbReference>
<feature type="region of interest" description="Disordered" evidence="1">
    <location>
        <begin position="490"/>
        <end position="514"/>
    </location>
</feature>
<feature type="compositionally biased region" description="Polar residues" evidence="1">
    <location>
        <begin position="624"/>
        <end position="634"/>
    </location>
</feature>
<dbReference type="Pfam" id="PF20252">
    <property type="entry name" value="BIG2_C"/>
    <property type="match status" value="1"/>
</dbReference>
<sequence length="2279" mass="251744">MGIIERKVYRDRCLLPLKLALESRVSKLAGNAINGLQKLISDDRFRSHGEEDIDAQLPVQFINAVVSTPSLTDEVQVEIMKMLLIITCSASCEVHGEYLIKIAEICIKTYTRAHQQATKTACRATLTQMLSSVCHRLQESLNHTQGQKDGSDIRIIKPGNLSSTDNNKILSQDVVLLLKHFCFRLTSGPSSPSQQSSSQPLPLYLEAILVMLGSLFTSLQEDKEFITVIWQLLCPALIQLLGSPITDLNKKHKLAGSTEDINRGGRGSGNFPKVSPVVGPVPRTIYNIANELLRLVGPLAAMRPVLESLFHRIILYPPTYQRTEALKALKEIFASPQRLLDAAGPTIIDKDNPPSPDSPTEQKKSDLDLLRLMMDGVVESAHCADSTVASCSVACVVALLGSLEDLSQGRGLSDEHIEWLNKLKESDSWEELNKLNINYDNPASARSVPKFTVSEETFEERSESAHWIVDNGDGKRPSPEGDISSVTERFLKSGSMWDGNEDESREDDDSRVLQPKSVHFAPEDEVAMFEAHEMETNKHNAAMQRTGNPRRGGGSRVPVKRSSSFENRKPSPNRRRGPGNEPRSRLNSDPSIQVKDLAPRSYTDFDLSPQKITKTDANGFPIKRSNSWTALTTSEDLEVPPRSHTPPGVRGGVPSRPSTRPGGEQGWDDHRDPETFKTSSEILTAKKTYVESKAVKMEARERAEKAVQDERERTPGKGPRPILRRTRSASDFDRKQEAKQGKPKGILVKSQSADEPEPEVQKLSKKPQPQRAVVKINGVYVSRNREAKQPPSPQKQAPVEVRKASDVKKNVEENEREGARNFARCLLGILPSVLSLNDPITVDEALQQFASDVCEAVTCMSLRRKNVPNFGTLRGRSDLVDESSGKGATSDPHYPILNADGVYVTVYTTLSLNFKLLISGHYQKKTSTPPLTQQEFVDSILNSGVIVGLSSVWLGELYRLVTTYNILGKAGYQPKNPGTNRALVSLLSENIFASEKDTGDDTFLNQQEPSHMTPARREGTKFARRVLLTTWSSVLEVLSLPLETSTSAFIVAMGTSNGIAAMLGGDTRRDHNRERDTICLSLDGLRRAARLSCTLGIQTRCELVLALLANASCGVEGSGGKRARAHAPHVPVKLHAAHVLSMDGLLAVGVELGSHAPKCWRHVFRCCTYIAELERQHINSSGLDPSQLTLPTTPRKNHDLTSPLSDTSSISDYLNGDSSPNSDKSRRGESSPNSGGLLNPADASRAIFALSAAVDRLFEHAANTLNVEALLSFLQSLIQASQTQLFGNPQETSLSTGVIAGSTVQQSAATTLHLYRIADVMLRCARNANRPLLHLLRGWSVLAPHFVEWNGINLEFYFEQYIMCMSHSLRKHAACHRDHQIAKLSITSLHDVLTELLSKRTELPHFWFHEMLFKPFENILALELCGEEEQDQIIATLSEMVDGHSVSIKSGWRSVFGAVRSVRIYTRNNFENYEPDSRAALVFNVISSFLNNKNPAVFGAAAVQCIQTLLKIVRGSAHDEPPDDSRSDNDSIMSSESGTISDMCLPALDYLSNISKKLASIHIMPSSLVFHGAHAIRLQDTSNQEVPEGGLGASPTKQNTGMKMKTISATSAATITSIDDTGILRVWYLLLEGLTNAVSHCPRRYQPQTLEVLFDILRSITTVPGANFSIYTVTNLLLPMLRNWVYRGERNRHYWESTAANFKHACGLATELIVEELPQFLSVQGAAECVPGMVKQILDLLIDCVSQPVEGIARLGCSCLRHLLLSGGPLFTEDLWQIVCDGLQEAVQATLFDIKDLVTCFQPSSNSVTGDEGMIVKVVARREGMYSDPIRLQQVAEQVFLLDSQVIGFPVRKGGETREETSDEEETRTYVFVLSTFENKDKPEMANRVSLRSLIVGLLSHQLLLQTISSILLDSNDTLNQSMSSIPAVMATELASDSSVESPESVLPGLLSYLSPANLSVLFDCLMESHTVAYEFNARPGLRSLIQKLAKLDAPANLLRQSTTAFTCYLHTLFQICKHSGEHFSSSHIKRILTGDRVNGNPSNGNHVLGNGNGNGNQVHSNGNHAHSNGFHGNEKEEVAKDEVLSSPNRHNDLLKGDRSVDWIVRRLHEACDQLTSVYVRMLSQYSSEPQYTYNIQTEFDFDRSLSWTPISSPARDHGIFNPDELPNSPSVSGKRRQSPDYKSRDRTRQHLDDDLRMIELERQMLKRKEDELLQLGVWTSLVSTMLEALLGLPTLQFKAVLPAVFPAVTGLVASGTDPKVRQLVCDVVRRVGVIYGIL</sequence>
<feature type="domain" description="Mon2/Sec7/BIG1-like dimerisation and cyclophilin-binding" evidence="3">
    <location>
        <begin position="11"/>
        <end position="138"/>
    </location>
</feature>
<dbReference type="Proteomes" id="UP000001593">
    <property type="component" value="Unassembled WGS sequence"/>
</dbReference>
<dbReference type="Pfam" id="PF09324">
    <property type="entry name" value="Sec7-like_HDS"/>
    <property type="match status" value="1"/>
</dbReference>
<dbReference type="InterPro" id="IPR032629">
    <property type="entry name" value="DCB_dom"/>
</dbReference>
<reference evidence="5 6" key="1">
    <citation type="journal article" date="2007" name="Science">
        <title>Sea anemone genome reveals ancestral eumetazoan gene repertoire and genomic organization.</title>
        <authorList>
            <person name="Putnam N.H."/>
            <person name="Srivastava M."/>
            <person name="Hellsten U."/>
            <person name="Dirks B."/>
            <person name="Chapman J."/>
            <person name="Salamov A."/>
            <person name="Terry A."/>
            <person name="Shapiro H."/>
            <person name="Lindquist E."/>
            <person name="Kapitonov V.V."/>
            <person name="Jurka J."/>
            <person name="Genikhovich G."/>
            <person name="Grigoriev I.V."/>
            <person name="Lucas S.M."/>
            <person name="Steele R.E."/>
            <person name="Finnerty J.R."/>
            <person name="Technau U."/>
            <person name="Martindale M.Q."/>
            <person name="Rokhsar D.S."/>
        </authorList>
    </citation>
    <scope>NUCLEOTIDE SEQUENCE [LARGE SCALE GENOMIC DNA]</scope>
    <source>
        <strain evidence="6">CH2 X CH6</strain>
    </source>
</reference>
<dbReference type="GO" id="GO:0005085">
    <property type="term" value="F:guanyl-nucleotide exchange factor activity"/>
    <property type="evidence" value="ECO:0000318"/>
    <property type="project" value="GO_Central"/>
</dbReference>
<evidence type="ECO:0000259" key="4">
    <source>
        <dbReference type="Pfam" id="PF20252"/>
    </source>
</evidence>